<evidence type="ECO:0000256" key="2">
    <source>
        <dbReference type="ARBA" id="ARBA00022448"/>
    </source>
</evidence>
<proteinExistence type="predicted"/>
<comment type="caution">
    <text evidence="8">The sequence shown here is derived from an EMBL/GenBank/DDBJ whole genome shotgun (WGS) entry which is preliminary data.</text>
</comment>
<dbReference type="EMBL" id="PRLM01000006">
    <property type="protein sequence ID" value="RYC74385.1"/>
    <property type="molecule type" value="Genomic_DNA"/>
</dbReference>
<sequence length="207" mass="22543">MTKPETTHNHTVIKAGSIAIFVNLSLAVFKVIVGLISNSLAIMSDAIHGLIDTASGIIVIISEKLGTSKKFHKSHEEIEHIGALLIAIIIIIVGIHILIESIEKIIDPEEVEYSVPVIIVLIGSIIAKLLLSRYLKHTGKKVKSNTLVASSVETLNDSIISAAVLISAIIYLIWHVDIEAYVSIIISIIIIQFGLGLIFPKLNHHHH</sequence>
<evidence type="ECO:0000259" key="7">
    <source>
        <dbReference type="Pfam" id="PF01545"/>
    </source>
</evidence>
<feature type="transmembrane region" description="Helical" evidence="6">
    <location>
        <begin position="81"/>
        <end position="99"/>
    </location>
</feature>
<keyword evidence="2" id="KW-0813">Transport</keyword>
<feature type="transmembrane region" description="Helical" evidence="6">
    <location>
        <begin position="152"/>
        <end position="174"/>
    </location>
</feature>
<feature type="transmembrane region" description="Helical" evidence="6">
    <location>
        <begin position="12"/>
        <end position="36"/>
    </location>
</feature>
<reference evidence="8 9" key="2">
    <citation type="journal article" date="2020" name="Cell Rep.">
        <title>Acquisition and Adaptation of Ultra-small Parasitic Reduced Genome Bacteria to Mammalian Hosts.</title>
        <authorList>
            <person name="McLean J.S."/>
            <person name="Bor B."/>
            <person name="Kerns K.A."/>
            <person name="Liu Q."/>
            <person name="To T.T."/>
            <person name="Solden L."/>
            <person name="Hendrickson E.L."/>
            <person name="Wrighton K."/>
            <person name="Shi W."/>
            <person name="He X."/>
        </authorList>
    </citation>
    <scope>NUCLEOTIDE SEQUENCE [LARGE SCALE GENOMIC DNA]</scope>
    <source>
        <strain evidence="8 9">TM7_G3_2_Rum_HOT_351B</strain>
    </source>
</reference>
<reference evidence="8 9" key="1">
    <citation type="journal article" date="2018" name="bioRxiv">
        <title>Evidence of independent acquisition and adaption of ultra-small bacteria to human hosts across the highly diverse yet reduced genomes of the phylum Saccharibacteria.</title>
        <authorList>
            <person name="McLean J.S."/>
            <person name="Bor B."/>
            <person name="To T.T."/>
            <person name="Liu Q."/>
            <person name="Kearns K.A."/>
            <person name="Solden L.M."/>
            <person name="Wrighton K.C."/>
            <person name="He X."/>
            <person name="Shi W."/>
        </authorList>
    </citation>
    <scope>NUCLEOTIDE SEQUENCE [LARGE SCALE GENOMIC DNA]</scope>
    <source>
        <strain evidence="8 9">TM7_G3_2_Rum_HOT_351B</strain>
    </source>
</reference>
<dbReference type="NCBIfam" id="TIGR01297">
    <property type="entry name" value="CDF"/>
    <property type="match status" value="1"/>
</dbReference>
<evidence type="ECO:0000256" key="1">
    <source>
        <dbReference type="ARBA" id="ARBA00004141"/>
    </source>
</evidence>
<evidence type="ECO:0000256" key="6">
    <source>
        <dbReference type="SAM" id="Phobius"/>
    </source>
</evidence>
<dbReference type="Proteomes" id="UP001191019">
    <property type="component" value="Unassembled WGS sequence"/>
</dbReference>
<feature type="transmembrane region" description="Helical" evidence="6">
    <location>
        <begin position="180"/>
        <end position="199"/>
    </location>
</feature>
<accession>A0ABY0FKV6</accession>
<keyword evidence="4 6" id="KW-1133">Transmembrane helix</keyword>
<name>A0ABY0FKV6_9BACT</name>
<dbReference type="Gene3D" id="1.20.1510.10">
    <property type="entry name" value="Cation efflux protein transmembrane domain"/>
    <property type="match status" value="1"/>
</dbReference>
<evidence type="ECO:0000313" key="9">
    <source>
        <dbReference type="Proteomes" id="UP001191019"/>
    </source>
</evidence>
<dbReference type="Pfam" id="PF01545">
    <property type="entry name" value="Cation_efflux"/>
    <property type="match status" value="1"/>
</dbReference>
<dbReference type="InterPro" id="IPR002524">
    <property type="entry name" value="Cation_efflux"/>
</dbReference>
<dbReference type="RefSeq" id="WP_129735118.1">
    <property type="nucleotide sequence ID" value="NZ_PRLM01000006.1"/>
</dbReference>
<dbReference type="PANTHER" id="PTHR43840:SF50">
    <property type="entry name" value="MANGANESE EFFLUX SYSTEM PROTEIN MNES"/>
    <property type="match status" value="1"/>
</dbReference>
<keyword evidence="9" id="KW-1185">Reference proteome</keyword>
<evidence type="ECO:0000256" key="4">
    <source>
        <dbReference type="ARBA" id="ARBA00022989"/>
    </source>
</evidence>
<dbReference type="InterPro" id="IPR050291">
    <property type="entry name" value="CDF_Transporter"/>
</dbReference>
<protein>
    <submittedName>
        <fullName evidence="8">Cadmium, cobalt and zinc/H(+)-K(+) antiporter</fullName>
    </submittedName>
</protein>
<comment type="subcellular location">
    <subcellularLocation>
        <location evidence="1">Membrane</location>
        <topology evidence="1">Multi-pass membrane protein</topology>
    </subcellularLocation>
</comment>
<dbReference type="InterPro" id="IPR058533">
    <property type="entry name" value="Cation_efflux_TM"/>
</dbReference>
<keyword evidence="5 6" id="KW-0472">Membrane</keyword>
<keyword evidence="3 6" id="KW-0812">Transmembrane</keyword>
<gene>
    <name evidence="8" type="primary">czcD_1</name>
    <name evidence="8" type="ORF">G3RUM_00536</name>
</gene>
<dbReference type="PANTHER" id="PTHR43840">
    <property type="entry name" value="MITOCHONDRIAL METAL TRANSPORTER 1-RELATED"/>
    <property type="match status" value="1"/>
</dbReference>
<dbReference type="SUPFAM" id="SSF161111">
    <property type="entry name" value="Cation efflux protein transmembrane domain-like"/>
    <property type="match status" value="1"/>
</dbReference>
<feature type="transmembrane region" description="Helical" evidence="6">
    <location>
        <begin position="111"/>
        <end position="131"/>
    </location>
</feature>
<evidence type="ECO:0000256" key="3">
    <source>
        <dbReference type="ARBA" id="ARBA00022692"/>
    </source>
</evidence>
<evidence type="ECO:0000256" key="5">
    <source>
        <dbReference type="ARBA" id="ARBA00023136"/>
    </source>
</evidence>
<feature type="domain" description="Cation efflux protein transmembrane" evidence="7">
    <location>
        <begin position="18"/>
        <end position="199"/>
    </location>
</feature>
<organism evidence="8 9">
    <name type="scientific">Candidatus Nanosyncoccus alces</name>
    <dbReference type="NCBI Taxonomy" id="2171997"/>
    <lineage>
        <taxon>Bacteria</taxon>
        <taxon>Candidatus Saccharimonadota</taxon>
        <taxon>Candidatus Nanosyncoccalia</taxon>
        <taxon>Candidatus Nanosyncoccales</taxon>
        <taxon>Candidatus Nanosyncoccaceae</taxon>
        <taxon>Candidatus Nanosyncoccus</taxon>
    </lineage>
</organism>
<evidence type="ECO:0000313" key="8">
    <source>
        <dbReference type="EMBL" id="RYC74385.1"/>
    </source>
</evidence>
<dbReference type="InterPro" id="IPR027469">
    <property type="entry name" value="Cation_efflux_TMD_sf"/>
</dbReference>